<dbReference type="Proteomes" id="UP000503462">
    <property type="component" value="Chromosome 4"/>
</dbReference>
<evidence type="ECO:0000259" key="7">
    <source>
        <dbReference type="Pfam" id="PF04118"/>
    </source>
</evidence>
<dbReference type="SUPFAM" id="SSF48371">
    <property type="entry name" value="ARM repeat"/>
    <property type="match status" value="1"/>
</dbReference>
<dbReference type="GO" id="GO:0000139">
    <property type="term" value="C:Golgi membrane"/>
    <property type="evidence" value="ECO:0007669"/>
    <property type="project" value="UniProtKB-SubCell"/>
</dbReference>
<dbReference type="InterPro" id="IPR056457">
    <property type="entry name" value="DOP1_C"/>
</dbReference>
<keyword evidence="3" id="KW-0653">Protein transport</keyword>
<feature type="domain" description="DOP1 N-terminal" evidence="7">
    <location>
        <begin position="24"/>
        <end position="335"/>
    </location>
</feature>
<feature type="domain" description="DOP1-like middle TPR" evidence="8">
    <location>
        <begin position="352"/>
        <end position="550"/>
    </location>
</feature>
<evidence type="ECO:0000256" key="1">
    <source>
        <dbReference type="ARBA" id="ARBA00004395"/>
    </source>
</evidence>
<comment type="subcellular location">
    <subcellularLocation>
        <location evidence="1">Golgi apparatus membrane</location>
        <topology evidence="1">Peripheral membrane protein</topology>
    </subcellularLocation>
</comment>
<keyword evidence="2" id="KW-0813">Transport</keyword>
<dbReference type="PANTHER" id="PTHR14042">
    <property type="entry name" value="DOPEY-RELATED"/>
    <property type="match status" value="1"/>
</dbReference>
<evidence type="ECO:0000256" key="3">
    <source>
        <dbReference type="ARBA" id="ARBA00022927"/>
    </source>
</evidence>
<keyword evidence="5" id="KW-0472">Membrane</keyword>
<gene>
    <name evidence="10" type="ORF">AMS68_006430</name>
</gene>
<dbReference type="Pfam" id="PF24597">
    <property type="entry name" value="TPR_DOP1_M"/>
    <property type="match status" value="1"/>
</dbReference>
<dbReference type="InterPro" id="IPR040314">
    <property type="entry name" value="DOP1"/>
</dbReference>
<dbReference type="OrthoDB" id="297643at2759"/>
<organism evidence="10 11">
    <name type="scientific">Peltaster fructicola</name>
    <dbReference type="NCBI Taxonomy" id="286661"/>
    <lineage>
        <taxon>Eukaryota</taxon>
        <taxon>Fungi</taxon>
        <taxon>Dikarya</taxon>
        <taxon>Ascomycota</taxon>
        <taxon>Pezizomycotina</taxon>
        <taxon>Dothideomycetes</taxon>
        <taxon>Dothideomycetes incertae sedis</taxon>
        <taxon>Peltaster</taxon>
    </lineage>
</organism>
<evidence type="ECO:0000256" key="5">
    <source>
        <dbReference type="ARBA" id="ARBA00023136"/>
    </source>
</evidence>
<evidence type="ECO:0000259" key="8">
    <source>
        <dbReference type="Pfam" id="PF24597"/>
    </source>
</evidence>
<name>A0A6H0Y1N1_9PEZI</name>
<dbReference type="Pfam" id="PF24598">
    <property type="entry name" value="DOP1_C"/>
    <property type="match status" value="1"/>
</dbReference>
<dbReference type="PANTHER" id="PTHR14042:SF24">
    <property type="entry name" value="PROTEIN DOPEY-1 HOMOLOG"/>
    <property type="match status" value="1"/>
</dbReference>
<evidence type="ECO:0000256" key="2">
    <source>
        <dbReference type="ARBA" id="ARBA00022448"/>
    </source>
</evidence>
<reference evidence="10 11" key="1">
    <citation type="journal article" date="2016" name="Sci. Rep.">
        <title>Peltaster fructicola genome reveals evolution from an invasive phytopathogen to an ectophytic parasite.</title>
        <authorList>
            <person name="Xu C."/>
            <person name="Chen H."/>
            <person name="Gleason M.L."/>
            <person name="Xu J.R."/>
            <person name="Liu H."/>
            <person name="Zhang R."/>
            <person name="Sun G."/>
        </authorList>
    </citation>
    <scope>NUCLEOTIDE SEQUENCE [LARGE SCALE GENOMIC DNA]</scope>
    <source>
        <strain evidence="10 11">LNHT1506</strain>
    </source>
</reference>
<dbReference type="Pfam" id="PF04118">
    <property type="entry name" value="Dopey_N"/>
    <property type="match status" value="1"/>
</dbReference>
<evidence type="ECO:0000313" key="11">
    <source>
        <dbReference type="Proteomes" id="UP000503462"/>
    </source>
</evidence>
<evidence type="ECO:0000313" key="10">
    <source>
        <dbReference type="EMBL" id="QIX00913.1"/>
    </source>
</evidence>
<keyword evidence="11" id="KW-1185">Reference proteome</keyword>
<comment type="similarity">
    <text evidence="6">Belongs to the DOP1 family.</text>
</comment>
<evidence type="ECO:0000259" key="9">
    <source>
        <dbReference type="Pfam" id="PF24598"/>
    </source>
</evidence>
<dbReference type="InterPro" id="IPR056458">
    <property type="entry name" value="TPR_DOP1_M"/>
</dbReference>
<dbReference type="GO" id="GO:0005829">
    <property type="term" value="C:cytosol"/>
    <property type="evidence" value="ECO:0007669"/>
    <property type="project" value="GOC"/>
</dbReference>
<sequence length="1774" mass="195852">MMVTRTHAEVSLSADTSLGLPKNDKASRRYAAIIEKTLATWEIAPEEWADYIAFLSRLLKAIQSAPGGSTSLPHSGGVASSLAQCLNPGLPSGVHQKALEVYAYIFATFGKDHVSSQLHEYLPGLLPLLSFAALSVRPALYEILEDHIVCLSPAQLRPVLKSFILSLLPALEDETSEDFDRALTTITRLEHTFLRGQQSADDASFYWQSIFLSVITSSARRQGALNYLVRRLPKFVHSDSSRTEHSLSPEAEAAISPEPGLLLRAFACGLTDSQMLIQRGFLDLLTTNLPLHSSLLQNRVEGGDFQLLLSATMGVLLRRDMALNRRIWQWFLGPNSKEDASEQAAADKQLQYIAAYGIERIESSLLTAFARDSHRPSDRVKPFRICVSLMDRWEIGGSIIPRIFLPAIASAYRYSKTASPADMAEFMKSANLFFDGVESRLIWSKLYQLLTTEQNEDDLESTPQMLIWVLRTFNVEEDEMSTIHAPLLALCALDQLDTDLTPSQESAFAQRCATTIVLVDISSSKAFLGQDSENPIPNSMETKQSIEKYYSGSDAKMAAPCSGLLGKTLLQRALSVLQSAMSLASTSIISSTANIYLQILQKVGQTSDTAVEELLWSIETYTSRRSSNNDAFEVLPTIINLMSALAMLPQGSNPKTRDTFVRIVSGLAPVLLHHISPDSPKYNVEATRLLWRMESWLEDECVIQAAIQRMVTDRSHSTRGSSMRTFLNLWNLSVAQQSGLHKSPIPGLARRISNSTAMAEHDKSPNRAHLLNSALMAALDTLGDINDIAFEDVNIWLNSSTHTEAALLLLFEQLRDALDLAQRQVQSYDVKTGARVCRDGSRALLYALRHLDNVLCHAKSTLWAVLASIQVPGTRLDMKHSALTALVEQSLMLLPGEGCRSPELHSLAISVLRRLLGAPAFVQPAVHVPELGAVVAKRLLACVTKGGSQMQSSMLSLAVMALSWQQNSTSRTLPARVATHSRKLSLGMTPLNSVEEDPVKHIVEPQLLVELLRTGFSSSSCFPYLDSWLYLAEEVLPMISSSLSTVLIPLTEVICAQVETVFDRLVVSSSTDALADQYAPDATIAKLLDCLDIFLRGAHDVLLQDEPNSEASQPDGNSTVLSNMTSNMFKSQGPPSKTAKANNRLTAILACKDVVRVSIKLWLWANRSAEGLGTDRHSAATTSYYAIRIRNKARHMLEQMFSLEPLESLEVVVVHWVAAITDHDKVMVISLLHVLRDLRPKNTVPAILDALCSRTNPALLVPARQSTLTSPLSSADLVLFYSAYLTSLEDDALEEVWSDCTAFLRDVLSNPLPHRQILPALIWVIYQLAHKLENTNYGERKRMRRELGDNFQRLLAATFAASPAGNIDRGDTARDDETPFHVGLKDMNLVVILREVIGRADVILETPDRAAVCINTVSTSLVTPALRSKTFPNRIDADVLSLILRIAKKSPSAKIWRKDVLDAFNDIRFTTTSPELVEKCWFPILQQWSLTDKERMSDIVGRLYAPSGAGIMFGVGASAARLDADRKTQLNLRRISLLLLASSADSHVEHLKTTQEKMVELFEASTTSSPSSAVKAELFMLLRALLLSTSAVHFAPLWPIVNDNLQAVLLSLDSNLGQPAQYNNFTMLQACKLLDLLAAMSPDEFQLYEWLYYTNTADAVYHQPDWQPTALSDKIGLSQSEASGDDTEKKALYEAAALAAGHRRTPVLVQGAGYDTEDLKAVAQESFINAALRPFLSQLSINLYESRYRLENVDAQAFRHALVEDLQDPGTIVT</sequence>
<proteinExistence type="inferred from homology"/>
<dbReference type="GO" id="GO:0006895">
    <property type="term" value="P:Golgi to endosome transport"/>
    <property type="evidence" value="ECO:0007669"/>
    <property type="project" value="InterPro"/>
</dbReference>
<evidence type="ECO:0000256" key="4">
    <source>
        <dbReference type="ARBA" id="ARBA00023034"/>
    </source>
</evidence>
<dbReference type="GO" id="GO:0015031">
    <property type="term" value="P:protein transport"/>
    <property type="evidence" value="ECO:0007669"/>
    <property type="project" value="UniProtKB-KW"/>
</dbReference>
<dbReference type="GO" id="GO:0005802">
    <property type="term" value="C:trans-Golgi network"/>
    <property type="evidence" value="ECO:0007669"/>
    <property type="project" value="TreeGrafter"/>
</dbReference>
<feature type="domain" description="DOP1-like C-terminal" evidence="9">
    <location>
        <begin position="1280"/>
        <end position="1748"/>
    </location>
</feature>
<accession>A0A6H0Y1N1</accession>
<dbReference type="InterPro" id="IPR007249">
    <property type="entry name" value="DOP1_N"/>
</dbReference>
<dbReference type="EMBL" id="CP051142">
    <property type="protein sequence ID" value="QIX00913.1"/>
    <property type="molecule type" value="Genomic_DNA"/>
</dbReference>
<keyword evidence="4" id="KW-0333">Golgi apparatus</keyword>
<protein>
    <submittedName>
        <fullName evidence="10">Uncharacterized protein</fullName>
    </submittedName>
</protein>
<dbReference type="InterPro" id="IPR016024">
    <property type="entry name" value="ARM-type_fold"/>
</dbReference>
<dbReference type="GO" id="GO:0005768">
    <property type="term" value="C:endosome"/>
    <property type="evidence" value="ECO:0007669"/>
    <property type="project" value="TreeGrafter"/>
</dbReference>
<evidence type="ECO:0000256" key="6">
    <source>
        <dbReference type="ARBA" id="ARBA00046326"/>
    </source>
</evidence>